<accession>A9V878</accession>
<dbReference type="OMA" id="IRCAISQ"/>
<feature type="compositionally biased region" description="Basic and acidic residues" evidence="2">
    <location>
        <begin position="489"/>
        <end position="499"/>
    </location>
</feature>
<dbReference type="Proteomes" id="UP000001357">
    <property type="component" value="Unassembled WGS sequence"/>
</dbReference>
<dbReference type="EMBL" id="CH991567">
    <property type="protein sequence ID" value="EDQ86291.1"/>
    <property type="molecule type" value="Genomic_DNA"/>
</dbReference>
<evidence type="ECO:0000256" key="3">
    <source>
        <dbReference type="SAM" id="SignalP"/>
    </source>
</evidence>
<dbReference type="AlphaFoldDB" id="A9V878"/>
<dbReference type="GO" id="GO:0005793">
    <property type="term" value="C:endoplasmic reticulum-Golgi intermediate compartment"/>
    <property type="evidence" value="ECO:0000318"/>
    <property type="project" value="GO_Central"/>
</dbReference>
<feature type="chain" id="PRO_5002744789" description="EF-hand domain-containing protein" evidence="3">
    <location>
        <begin position="26"/>
        <end position="523"/>
    </location>
</feature>
<dbReference type="PROSITE" id="PS00018">
    <property type="entry name" value="EF_HAND_1"/>
    <property type="match status" value="1"/>
</dbReference>
<dbReference type="PANTHER" id="PTHR19237:SF20">
    <property type="entry name" value="NUCLEOBINDIN 1"/>
    <property type="match status" value="1"/>
</dbReference>
<reference evidence="4 5" key="1">
    <citation type="journal article" date="2008" name="Nature">
        <title>The genome of the choanoflagellate Monosiga brevicollis and the origin of metazoans.</title>
        <authorList>
            <consortium name="JGI Sequencing"/>
            <person name="King N."/>
            <person name="Westbrook M.J."/>
            <person name="Young S.L."/>
            <person name="Kuo A."/>
            <person name="Abedin M."/>
            <person name="Chapman J."/>
            <person name="Fairclough S."/>
            <person name="Hellsten U."/>
            <person name="Isogai Y."/>
            <person name="Letunic I."/>
            <person name="Marr M."/>
            <person name="Pincus D."/>
            <person name="Putnam N."/>
            <person name="Rokas A."/>
            <person name="Wright K.J."/>
            <person name="Zuzow R."/>
            <person name="Dirks W."/>
            <person name="Good M."/>
            <person name="Goodstein D."/>
            <person name="Lemons D."/>
            <person name="Li W."/>
            <person name="Lyons J.B."/>
            <person name="Morris A."/>
            <person name="Nichols S."/>
            <person name="Richter D.J."/>
            <person name="Salamov A."/>
            <person name="Bork P."/>
            <person name="Lim W.A."/>
            <person name="Manning G."/>
            <person name="Miller W.T."/>
            <person name="McGinnis W."/>
            <person name="Shapiro H."/>
            <person name="Tjian R."/>
            <person name="Grigoriev I.V."/>
            <person name="Rokhsar D."/>
        </authorList>
    </citation>
    <scope>NUCLEOTIDE SEQUENCE [LARGE SCALE GENOMIC DNA]</scope>
    <source>
        <strain evidence="5">MX1 / ATCC 50154</strain>
    </source>
</reference>
<dbReference type="InterPro" id="IPR040250">
    <property type="entry name" value="Nucleobindin"/>
</dbReference>
<dbReference type="GO" id="GO:0005509">
    <property type="term" value="F:calcium ion binding"/>
    <property type="evidence" value="ECO:0000318"/>
    <property type="project" value="GO_Central"/>
</dbReference>
<dbReference type="PANTHER" id="PTHR19237">
    <property type="entry name" value="NUCLEOBINDIN"/>
    <property type="match status" value="1"/>
</dbReference>
<dbReference type="KEGG" id="mbr:MONBRDRAFT_33891"/>
<keyword evidence="1 3" id="KW-0732">Signal</keyword>
<evidence type="ECO:0008006" key="6">
    <source>
        <dbReference type="Google" id="ProtNLM"/>
    </source>
</evidence>
<feature type="region of interest" description="Disordered" evidence="2">
    <location>
        <begin position="242"/>
        <end position="266"/>
    </location>
</feature>
<evidence type="ECO:0000313" key="5">
    <source>
        <dbReference type="Proteomes" id="UP000001357"/>
    </source>
</evidence>
<proteinExistence type="predicted"/>
<feature type="signal peptide" evidence="3">
    <location>
        <begin position="1"/>
        <end position="25"/>
    </location>
</feature>
<dbReference type="GeneID" id="5894252"/>
<dbReference type="eggNOG" id="KOG3866">
    <property type="taxonomic scope" value="Eukaryota"/>
</dbReference>
<evidence type="ECO:0000256" key="1">
    <source>
        <dbReference type="ARBA" id="ARBA00022729"/>
    </source>
</evidence>
<feature type="compositionally biased region" description="Basic residues" evidence="2">
    <location>
        <begin position="500"/>
        <end position="515"/>
    </location>
</feature>
<feature type="region of interest" description="Disordered" evidence="2">
    <location>
        <begin position="29"/>
        <end position="119"/>
    </location>
</feature>
<keyword evidence="5" id="KW-1185">Reference proteome</keyword>
<dbReference type="InParanoid" id="A9V878"/>
<sequence length="523" mass="59764">MGRLSVLRLSMAWVALVMLLAAAYAAPVGTPKEEPAPPAPQDTQPSPPDPASEDLPDIHLAADVVDYDEYDDEDDQYYQEQEQEQQEQEQEQQEQQEQQAQALGNAKADQAPVRAEPKPKKLWPSVEEMRLLRVKEFDKEYERYEEETADQLVKDPNMAKSVLEALRANKDDSVAEKAVEAQVAQKLQRGFRSRLDEQPRLAGQAQAIFLGMLNTCLSSTGTGLIRCAISQKRQVIERMRRAAKRADNTEPERPDQAKFGDKGEGSHNEALVRNVVEKRVRLMGQLDERSRQAFVEHMMQRELEFRERMKATTNAADRRRLNEEHQKAWADLKKRRDFQPGHRDQLQEVWDNIDGMKGQKFTPKVEALVNAEATRLHTIEDFVDEQAVAYEAVRMRQAFMADVDTNKDDMISLQEFMLFAASNSFADSKNWTAIVPEFDDASLEKFRERVEALKEDRDGGAVPQGVAETADLVQARLAKERSDGFKRLQKMQADHQERIKTRRAQKMAHLARKKRAAQEPPAE</sequence>
<gene>
    <name evidence="4" type="ORF">MONBRDRAFT_33891</name>
</gene>
<organism evidence="4 5">
    <name type="scientific">Monosiga brevicollis</name>
    <name type="common">Choanoflagellate</name>
    <dbReference type="NCBI Taxonomy" id="81824"/>
    <lineage>
        <taxon>Eukaryota</taxon>
        <taxon>Choanoflagellata</taxon>
        <taxon>Craspedida</taxon>
        <taxon>Salpingoecidae</taxon>
        <taxon>Monosiga</taxon>
    </lineage>
</organism>
<dbReference type="RefSeq" id="XP_001748961.1">
    <property type="nucleotide sequence ID" value="XM_001748909.1"/>
</dbReference>
<feature type="region of interest" description="Disordered" evidence="2">
    <location>
        <begin position="489"/>
        <end position="523"/>
    </location>
</feature>
<feature type="compositionally biased region" description="Pro residues" evidence="2">
    <location>
        <begin position="36"/>
        <end position="50"/>
    </location>
</feature>
<protein>
    <recommendedName>
        <fullName evidence="6">EF-hand domain-containing protein</fullName>
    </recommendedName>
</protein>
<feature type="compositionally biased region" description="Acidic residues" evidence="2">
    <location>
        <begin position="65"/>
        <end position="94"/>
    </location>
</feature>
<name>A9V878_MONBE</name>
<evidence type="ECO:0000313" key="4">
    <source>
        <dbReference type="EMBL" id="EDQ86291.1"/>
    </source>
</evidence>
<dbReference type="InterPro" id="IPR018247">
    <property type="entry name" value="EF_Hand_1_Ca_BS"/>
</dbReference>
<evidence type="ECO:0000256" key="2">
    <source>
        <dbReference type="SAM" id="MobiDB-lite"/>
    </source>
</evidence>